<name>A0AAW2WFB6_9LAMI</name>
<dbReference type="SUPFAM" id="SSF56219">
    <property type="entry name" value="DNase I-like"/>
    <property type="match status" value="1"/>
</dbReference>
<dbReference type="Gene3D" id="3.60.10.10">
    <property type="entry name" value="Endonuclease/exonuclease/phosphatase"/>
    <property type="match status" value="1"/>
</dbReference>
<accession>A0AAW2WFB6</accession>
<gene>
    <name evidence="2" type="ORF">Slati_2528800</name>
</gene>
<evidence type="ECO:0000259" key="1">
    <source>
        <dbReference type="Pfam" id="PF03372"/>
    </source>
</evidence>
<organism evidence="2">
    <name type="scientific">Sesamum latifolium</name>
    <dbReference type="NCBI Taxonomy" id="2727402"/>
    <lineage>
        <taxon>Eukaryota</taxon>
        <taxon>Viridiplantae</taxon>
        <taxon>Streptophyta</taxon>
        <taxon>Embryophyta</taxon>
        <taxon>Tracheophyta</taxon>
        <taxon>Spermatophyta</taxon>
        <taxon>Magnoliopsida</taxon>
        <taxon>eudicotyledons</taxon>
        <taxon>Gunneridae</taxon>
        <taxon>Pentapetalae</taxon>
        <taxon>asterids</taxon>
        <taxon>lamiids</taxon>
        <taxon>Lamiales</taxon>
        <taxon>Pedaliaceae</taxon>
        <taxon>Sesamum</taxon>
    </lineage>
</organism>
<proteinExistence type="predicted"/>
<feature type="domain" description="Endonuclease/exonuclease/phosphatase" evidence="1">
    <location>
        <begin position="78"/>
        <end position="194"/>
    </location>
</feature>
<dbReference type="PANTHER" id="PTHR33710:SF62">
    <property type="entry name" value="DUF4283 DOMAIN PROTEIN"/>
    <property type="match status" value="1"/>
</dbReference>
<dbReference type="EMBL" id="JACGWN010000008">
    <property type="protein sequence ID" value="KAL0440458.1"/>
    <property type="molecule type" value="Genomic_DNA"/>
</dbReference>
<sequence length="280" mass="32262">MDIIKIQAIHKASEIEAEDIQENSDNEEEGTPIFNRFQSPEDSDSFLELVPELQVIQNNSQYLHVKINAAILPEEIYGTFIYAKCCRTPRKLLWEDLKKLSLPKVPWIVGGDLNAILHTTENQGGVTSSLGSIEDFNDMIFETGLTDAGFEGEPFTWTNKRVWRRLDRVLYSQEWSELFTSKRVTHLARRLSDHHPLLISTCKTENSHASSFRFQNMWIKHHNFLDTVKHNWCLPIQGSGMYKLQQKIYRLKDRLKTWNKDTFGECLLSCGAGKSRSQGG</sequence>
<dbReference type="PANTHER" id="PTHR33710">
    <property type="entry name" value="BNAC02G09200D PROTEIN"/>
    <property type="match status" value="1"/>
</dbReference>
<comment type="caution">
    <text evidence="2">The sequence shown here is derived from an EMBL/GenBank/DDBJ whole genome shotgun (WGS) entry which is preliminary data.</text>
</comment>
<dbReference type="AlphaFoldDB" id="A0AAW2WFB6"/>
<reference evidence="2" key="2">
    <citation type="journal article" date="2024" name="Plant">
        <title>Genomic evolution and insights into agronomic trait innovations of Sesamum species.</title>
        <authorList>
            <person name="Miao H."/>
            <person name="Wang L."/>
            <person name="Qu L."/>
            <person name="Liu H."/>
            <person name="Sun Y."/>
            <person name="Le M."/>
            <person name="Wang Q."/>
            <person name="Wei S."/>
            <person name="Zheng Y."/>
            <person name="Lin W."/>
            <person name="Duan Y."/>
            <person name="Cao H."/>
            <person name="Xiong S."/>
            <person name="Wang X."/>
            <person name="Wei L."/>
            <person name="Li C."/>
            <person name="Ma Q."/>
            <person name="Ju M."/>
            <person name="Zhao R."/>
            <person name="Li G."/>
            <person name="Mu C."/>
            <person name="Tian Q."/>
            <person name="Mei H."/>
            <person name="Zhang T."/>
            <person name="Gao T."/>
            <person name="Zhang H."/>
        </authorList>
    </citation>
    <scope>NUCLEOTIDE SEQUENCE</scope>
    <source>
        <strain evidence="2">KEN1</strain>
    </source>
</reference>
<dbReference type="InterPro" id="IPR005135">
    <property type="entry name" value="Endo/exonuclease/phosphatase"/>
</dbReference>
<protein>
    <recommendedName>
        <fullName evidence="1">Endonuclease/exonuclease/phosphatase domain-containing protein</fullName>
    </recommendedName>
</protein>
<dbReference type="Pfam" id="PF03372">
    <property type="entry name" value="Exo_endo_phos"/>
    <property type="match status" value="1"/>
</dbReference>
<evidence type="ECO:0000313" key="2">
    <source>
        <dbReference type="EMBL" id="KAL0440458.1"/>
    </source>
</evidence>
<dbReference type="InterPro" id="IPR036691">
    <property type="entry name" value="Endo/exonu/phosph_ase_sf"/>
</dbReference>
<reference evidence="2" key="1">
    <citation type="submission" date="2020-06" db="EMBL/GenBank/DDBJ databases">
        <authorList>
            <person name="Li T."/>
            <person name="Hu X."/>
            <person name="Zhang T."/>
            <person name="Song X."/>
            <person name="Zhang H."/>
            <person name="Dai N."/>
            <person name="Sheng W."/>
            <person name="Hou X."/>
            <person name="Wei L."/>
        </authorList>
    </citation>
    <scope>NUCLEOTIDE SEQUENCE</scope>
    <source>
        <strain evidence="2">KEN1</strain>
        <tissue evidence="2">Leaf</tissue>
    </source>
</reference>
<dbReference type="GO" id="GO:0003824">
    <property type="term" value="F:catalytic activity"/>
    <property type="evidence" value="ECO:0007669"/>
    <property type="project" value="InterPro"/>
</dbReference>